<proteinExistence type="predicted"/>
<name>A0A6U3RH32_9STRA</name>
<evidence type="ECO:0000313" key="2">
    <source>
        <dbReference type="EMBL" id="CAD9332869.1"/>
    </source>
</evidence>
<feature type="signal peptide" evidence="1">
    <location>
        <begin position="1"/>
        <end position="20"/>
    </location>
</feature>
<gene>
    <name evidence="2" type="ORF">DBRI1063_LOCUS12525</name>
</gene>
<dbReference type="EMBL" id="HBGN01019671">
    <property type="protein sequence ID" value="CAD9332869.1"/>
    <property type="molecule type" value="Transcribed_RNA"/>
</dbReference>
<evidence type="ECO:0000256" key="1">
    <source>
        <dbReference type="SAM" id="SignalP"/>
    </source>
</evidence>
<sequence length="143" mass="15848">MTRLLTLLLIISSVILPSYSYEGTIEDTVESSMLRTKMCADFCSVDNCRTYVTPLNRCYNARHLFPGDDAWSDLDIMDVTMNGSTLPSEEFQREFYSTSDGSCGGETGMSTDSYTLPFGECVGPFGAPRPWGIMSVMDVAEEE</sequence>
<reference evidence="2" key="1">
    <citation type="submission" date="2021-01" db="EMBL/GenBank/DDBJ databases">
        <authorList>
            <person name="Corre E."/>
            <person name="Pelletier E."/>
            <person name="Niang G."/>
            <person name="Scheremetjew M."/>
            <person name="Finn R."/>
            <person name="Kale V."/>
            <person name="Holt S."/>
            <person name="Cochrane G."/>
            <person name="Meng A."/>
            <person name="Brown T."/>
            <person name="Cohen L."/>
        </authorList>
    </citation>
    <scope>NUCLEOTIDE SEQUENCE</scope>
    <source>
        <strain evidence="2">Pop2</strain>
    </source>
</reference>
<keyword evidence="1" id="KW-0732">Signal</keyword>
<organism evidence="2">
    <name type="scientific">Ditylum brightwellii</name>
    <dbReference type="NCBI Taxonomy" id="49249"/>
    <lineage>
        <taxon>Eukaryota</taxon>
        <taxon>Sar</taxon>
        <taxon>Stramenopiles</taxon>
        <taxon>Ochrophyta</taxon>
        <taxon>Bacillariophyta</taxon>
        <taxon>Mediophyceae</taxon>
        <taxon>Lithodesmiophycidae</taxon>
        <taxon>Lithodesmiales</taxon>
        <taxon>Lithodesmiaceae</taxon>
        <taxon>Ditylum</taxon>
    </lineage>
</organism>
<feature type="chain" id="PRO_5030160101" description="Apple domain-containing protein" evidence="1">
    <location>
        <begin position="21"/>
        <end position="143"/>
    </location>
</feature>
<accession>A0A6U3RH32</accession>
<dbReference type="AlphaFoldDB" id="A0A6U3RH32"/>
<evidence type="ECO:0008006" key="3">
    <source>
        <dbReference type="Google" id="ProtNLM"/>
    </source>
</evidence>
<protein>
    <recommendedName>
        <fullName evidence="3">Apple domain-containing protein</fullName>
    </recommendedName>
</protein>